<organism evidence="1 2">
    <name type="scientific">Favolaschia claudopus</name>
    <dbReference type="NCBI Taxonomy" id="2862362"/>
    <lineage>
        <taxon>Eukaryota</taxon>
        <taxon>Fungi</taxon>
        <taxon>Dikarya</taxon>
        <taxon>Basidiomycota</taxon>
        <taxon>Agaricomycotina</taxon>
        <taxon>Agaricomycetes</taxon>
        <taxon>Agaricomycetidae</taxon>
        <taxon>Agaricales</taxon>
        <taxon>Marasmiineae</taxon>
        <taxon>Mycenaceae</taxon>
        <taxon>Favolaschia</taxon>
    </lineage>
</organism>
<gene>
    <name evidence="1" type="ORF">R3P38DRAFT_349895</name>
</gene>
<reference evidence="1 2" key="1">
    <citation type="journal article" date="2024" name="J Genomics">
        <title>Draft genome sequencing and assembly of Favolaschia claudopus CIRM-BRFM 2984 isolated from oak limbs.</title>
        <authorList>
            <person name="Navarro D."/>
            <person name="Drula E."/>
            <person name="Chaduli D."/>
            <person name="Cazenave R."/>
            <person name="Ahrendt S."/>
            <person name="Wang J."/>
            <person name="Lipzen A."/>
            <person name="Daum C."/>
            <person name="Barry K."/>
            <person name="Grigoriev I.V."/>
            <person name="Favel A."/>
            <person name="Rosso M.N."/>
            <person name="Martin F."/>
        </authorList>
    </citation>
    <scope>NUCLEOTIDE SEQUENCE [LARGE SCALE GENOMIC DNA]</scope>
    <source>
        <strain evidence="1 2">CIRM-BRFM 2984</strain>
    </source>
</reference>
<name>A0AAW0CSD1_9AGAR</name>
<dbReference type="AlphaFoldDB" id="A0AAW0CSD1"/>
<proteinExistence type="predicted"/>
<protein>
    <submittedName>
        <fullName evidence="1">Uncharacterized protein</fullName>
    </submittedName>
</protein>
<dbReference type="EMBL" id="JAWWNJ010000014">
    <property type="protein sequence ID" value="KAK7041354.1"/>
    <property type="molecule type" value="Genomic_DNA"/>
</dbReference>
<keyword evidence="2" id="KW-1185">Reference proteome</keyword>
<sequence length="189" mass="21528">MVFFELEVSHFDLWTPHSPSAGNARSHDVLHQARLGGWPALWISLPVRLTVAGSFAPHTLQLAARCESVAVINAPSYPYKSCASDRDQYIVEYSGDNSGDREFKAEAVVSRPKIIATQWQTCRDQVREGCSWVMDLWLPLPRNLFAKRDTRLFVIEAGVKTEHHDVSFQKFVTVSLLTRERDMDLKRDI</sequence>
<comment type="caution">
    <text evidence="1">The sequence shown here is derived from an EMBL/GenBank/DDBJ whole genome shotgun (WGS) entry which is preliminary data.</text>
</comment>
<evidence type="ECO:0000313" key="2">
    <source>
        <dbReference type="Proteomes" id="UP001362999"/>
    </source>
</evidence>
<evidence type="ECO:0000313" key="1">
    <source>
        <dbReference type="EMBL" id="KAK7041354.1"/>
    </source>
</evidence>
<dbReference type="Proteomes" id="UP001362999">
    <property type="component" value="Unassembled WGS sequence"/>
</dbReference>
<accession>A0AAW0CSD1</accession>